<organism evidence="6 7">
    <name type="scientific">Gardnerella vaginalis</name>
    <dbReference type="NCBI Taxonomy" id="2702"/>
    <lineage>
        <taxon>Bacteria</taxon>
        <taxon>Bacillati</taxon>
        <taxon>Actinomycetota</taxon>
        <taxon>Actinomycetes</taxon>
        <taxon>Bifidobacteriales</taxon>
        <taxon>Bifidobacteriaceae</taxon>
        <taxon>Gardnerella</taxon>
    </lineage>
</organism>
<dbReference type="Pfam" id="PF13180">
    <property type="entry name" value="PDZ_2"/>
    <property type="match status" value="1"/>
</dbReference>
<evidence type="ECO:0000259" key="5">
    <source>
        <dbReference type="PROSITE" id="PS50106"/>
    </source>
</evidence>
<dbReference type="SUPFAM" id="SSF50494">
    <property type="entry name" value="Trypsin-like serine proteases"/>
    <property type="match status" value="1"/>
</dbReference>
<dbReference type="PROSITE" id="PS50106">
    <property type="entry name" value="PDZ"/>
    <property type="match status" value="1"/>
</dbReference>
<keyword evidence="2" id="KW-0378">Hydrolase</keyword>
<dbReference type="InterPro" id="IPR036034">
    <property type="entry name" value="PDZ_sf"/>
</dbReference>
<evidence type="ECO:0000256" key="4">
    <source>
        <dbReference type="SAM" id="Phobius"/>
    </source>
</evidence>
<protein>
    <submittedName>
        <fullName evidence="6">Serine protease</fullName>
    </submittedName>
</protein>
<keyword evidence="4" id="KW-0472">Membrane</keyword>
<sequence length="622" mass="65069">MADDIYDAHQQEFNESNQIQGNQDNQPYAPQPQPQPQSQSQQEAQPEAEQQTQQITQQNTQQPQQMQPAPQLPQPPQTQQPQIYSPAPEFGAYGPARTDNTGAANSAITGNTQDAQNTQNGFNGDATREGNTNDTLPIPFANLQHTSNTFGNPYESNENPNVVNGANNAAANNTDPNGEPYNTSNNNANGTTAPKLRNKNVVSPVFTAIISAAISAIVCLVVVAFAISQGLIALPEAGSLANVGTNNSARGTAIVKGANAPDWRNVARQVSGSVVSIQTRLERGMGKGSGAIISSKGYVVTNNHVIAGAKQIQVTLSNGQMYSATLVGADKTTDLAVLKLNNAPSNLKAAQFADSNNLAVGEPVMAIGNPLGYDDTATTGIVSALNRPVSVMDDQSRSEIVTNAVQIDAAINPGNSGGPTFNAAGQIIGINSSIAATSAQGGTAGSIGIGFAIPANLVKRVVSEIIKKGSVKHVALGIMIKSVAVESNGITRGGAQIASVNQGSPAAKAGLQAGDTIVAFDDKPVTNNYALLGYVRATAFNEKATLTVVRGGSTLKLRVTFNQEEAAVNGANRQESQFNKNKKRHSLRNKHGNSSDDDDDDMQQRGDDDGDDGGIFDPFGFW</sequence>
<dbReference type="CDD" id="cd06779">
    <property type="entry name" value="cpPDZ_Deg_HtrA-like"/>
    <property type="match status" value="1"/>
</dbReference>
<keyword evidence="4" id="KW-0812">Transmembrane</keyword>
<dbReference type="Proteomes" id="UP000259221">
    <property type="component" value="Unassembled WGS sequence"/>
</dbReference>
<reference evidence="6 7" key="1">
    <citation type="submission" date="2016-02" db="EMBL/GenBank/DDBJ databases">
        <authorList>
            <person name="Alioto T."/>
            <person name="Alioto T."/>
        </authorList>
    </citation>
    <scope>NUCLEOTIDE SEQUENCE [LARGE SCALE GENOMIC DNA]</scope>
    <source>
        <strain evidence="6 7">NR010</strain>
    </source>
</reference>
<evidence type="ECO:0000256" key="1">
    <source>
        <dbReference type="ARBA" id="ARBA00022670"/>
    </source>
</evidence>
<feature type="compositionally biased region" description="Low complexity" evidence="3">
    <location>
        <begin position="36"/>
        <end position="69"/>
    </location>
</feature>
<dbReference type="Pfam" id="PF13365">
    <property type="entry name" value="Trypsin_2"/>
    <property type="match status" value="1"/>
</dbReference>
<dbReference type="PANTHER" id="PTHR43343">
    <property type="entry name" value="PEPTIDASE S12"/>
    <property type="match status" value="1"/>
</dbReference>
<keyword evidence="4" id="KW-1133">Transmembrane helix</keyword>
<dbReference type="PRINTS" id="PR00834">
    <property type="entry name" value="PROTEASES2C"/>
</dbReference>
<evidence type="ECO:0000256" key="2">
    <source>
        <dbReference type="ARBA" id="ARBA00022801"/>
    </source>
</evidence>
<dbReference type="GO" id="GO:0006508">
    <property type="term" value="P:proteolysis"/>
    <property type="evidence" value="ECO:0007669"/>
    <property type="project" value="UniProtKB-KW"/>
</dbReference>
<dbReference type="SUPFAM" id="SSF50156">
    <property type="entry name" value="PDZ domain-like"/>
    <property type="match status" value="1"/>
</dbReference>
<dbReference type="InterPro" id="IPR009003">
    <property type="entry name" value="Peptidase_S1_PA"/>
</dbReference>
<keyword evidence="1 6" id="KW-0645">Protease</keyword>
<dbReference type="SMART" id="SM00228">
    <property type="entry name" value="PDZ"/>
    <property type="match status" value="1"/>
</dbReference>
<dbReference type="OrthoDB" id="9758917at2"/>
<dbReference type="EMBL" id="LRTV01000012">
    <property type="protein sequence ID" value="RFD78271.1"/>
    <property type="molecule type" value="Genomic_DNA"/>
</dbReference>
<name>A0A3E1IZ16_GARVA</name>
<evidence type="ECO:0000313" key="7">
    <source>
        <dbReference type="Proteomes" id="UP000259221"/>
    </source>
</evidence>
<evidence type="ECO:0000256" key="3">
    <source>
        <dbReference type="SAM" id="MobiDB-lite"/>
    </source>
</evidence>
<feature type="region of interest" description="Disordered" evidence="3">
    <location>
        <begin position="568"/>
        <end position="617"/>
    </location>
</feature>
<proteinExistence type="predicted"/>
<feature type="compositionally biased region" description="Basic residues" evidence="3">
    <location>
        <begin position="580"/>
        <end position="591"/>
    </location>
</feature>
<dbReference type="AlphaFoldDB" id="A0A3E1IZ16"/>
<evidence type="ECO:0000313" key="6">
    <source>
        <dbReference type="EMBL" id="RFD78271.1"/>
    </source>
</evidence>
<accession>A0A3E1IZ16</accession>
<comment type="caution">
    <text evidence="6">The sequence shown here is derived from an EMBL/GenBank/DDBJ whole genome shotgun (WGS) entry which is preliminary data.</text>
</comment>
<dbReference type="GO" id="GO:0004252">
    <property type="term" value="F:serine-type endopeptidase activity"/>
    <property type="evidence" value="ECO:0007669"/>
    <property type="project" value="InterPro"/>
</dbReference>
<dbReference type="RefSeq" id="WP_116712628.1">
    <property type="nucleotide sequence ID" value="NZ_LRTV01000012.1"/>
</dbReference>
<feature type="compositionally biased region" description="Polar residues" evidence="3">
    <location>
        <begin position="13"/>
        <end position="25"/>
    </location>
</feature>
<feature type="compositionally biased region" description="Polar residues" evidence="3">
    <location>
        <begin position="143"/>
        <end position="156"/>
    </location>
</feature>
<dbReference type="InterPro" id="IPR051201">
    <property type="entry name" value="Chloro_Bact_Ser_Proteases"/>
</dbReference>
<feature type="compositionally biased region" description="Basic and acidic residues" evidence="3">
    <location>
        <begin position="1"/>
        <end position="12"/>
    </location>
</feature>
<gene>
    <name evidence="6" type="ORF">AXE77_05840</name>
</gene>
<dbReference type="InterPro" id="IPR001940">
    <property type="entry name" value="Peptidase_S1C"/>
</dbReference>
<dbReference type="PANTHER" id="PTHR43343:SF3">
    <property type="entry name" value="PROTEASE DO-LIKE 8, CHLOROPLASTIC"/>
    <property type="match status" value="1"/>
</dbReference>
<dbReference type="Gene3D" id="2.30.42.10">
    <property type="match status" value="1"/>
</dbReference>
<feature type="domain" description="PDZ" evidence="5">
    <location>
        <begin position="460"/>
        <end position="563"/>
    </location>
</feature>
<dbReference type="Gene3D" id="2.40.10.120">
    <property type="match status" value="1"/>
</dbReference>
<feature type="compositionally biased region" description="Polar residues" evidence="3">
    <location>
        <begin position="98"/>
        <end position="122"/>
    </location>
</feature>
<feature type="compositionally biased region" description="Low complexity" evidence="3">
    <location>
        <begin position="157"/>
        <end position="193"/>
    </location>
</feature>
<feature type="transmembrane region" description="Helical" evidence="4">
    <location>
        <begin position="205"/>
        <end position="227"/>
    </location>
</feature>
<dbReference type="InterPro" id="IPR001478">
    <property type="entry name" value="PDZ"/>
</dbReference>
<feature type="region of interest" description="Disordered" evidence="3">
    <location>
        <begin position="1"/>
        <end position="195"/>
    </location>
</feature>